<dbReference type="PROSITE" id="PS00041">
    <property type="entry name" value="HTH_ARAC_FAMILY_1"/>
    <property type="match status" value="1"/>
</dbReference>
<keyword evidence="3" id="KW-0804">Transcription</keyword>
<evidence type="ECO:0000259" key="4">
    <source>
        <dbReference type="PROSITE" id="PS01124"/>
    </source>
</evidence>
<organism evidence="5 6">
    <name type="scientific">Beijerinckia indica subsp. indica (strain ATCC 9039 / DSM 1715 / NCIMB 8712)</name>
    <dbReference type="NCBI Taxonomy" id="395963"/>
    <lineage>
        <taxon>Bacteria</taxon>
        <taxon>Pseudomonadati</taxon>
        <taxon>Pseudomonadota</taxon>
        <taxon>Alphaproteobacteria</taxon>
        <taxon>Hyphomicrobiales</taxon>
        <taxon>Beijerinckiaceae</taxon>
        <taxon>Beijerinckia</taxon>
    </lineage>
</organism>
<dbReference type="OrthoDB" id="9816011at2"/>
<keyword evidence="6" id="KW-1185">Reference proteome</keyword>
<evidence type="ECO:0000256" key="2">
    <source>
        <dbReference type="ARBA" id="ARBA00023125"/>
    </source>
</evidence>
<dbReference type="InterPro" id="IPR018062">
    <property type="entry name" value="HTH_AraC-typ_CS"/>
</dbReference>
<dbReference type="InterPro" id="IPR020449">
    <property type="entry name" value="Tscrpt_reg_AraC-type_HTH"/>
</dbReference>
<feature type="domain" description="HTH araC/xylS-type" evidence="4">
    <location>
        <begin position="190"/>
        <end position="288"/>
    </location>
</feature>
<dbReference type="SUPFAM" id="SSF46689">
    <property type="entry name" value="Homeodomain-like"/>
    <property type="match status" value="2"/>
</dbReference>
<evidence type="ECO:0000256" key="3">
    <source>
        <dbReference type="ARBA" id="ARBA00023163"/>
    </source>
</evidence>
<dbReference type="GO" id="GO:0043565">
    <property type="term" value="F:sequence-specific DNA binding"/>
    <property type="evidence" value="ECO:0007669"/>
    <property type="project" value="InterPro"/>
</dbReference>
<dbReference type="PANTHER" id="PTHR43280">
    <property type="entry name" value="ARAC-FAMILY TRANSCRIPTIONAL REGULATOR"/>
    <property type="match status" value="1"/>
</dbReference>
<evidence type="ECO:0000256" key="1">
    <source>
        <dbReference type="ARBA" id="ARBA00023015"/>
    </source>
</evidence>
<dbReference type="AlphaFoldDB" id="B2IHG7"/>
<reference evidence="6" key="1">
    <citation type="submission" date="2008-03" db="EMBL/GenBank/DDBJ databases">
        <title>Complete sequence of chromosome of Beijerinckia indica subsp. indica ATCC 9039.</title>
        <authorList>
            <consortium name="US DOE Joint Genome Institute"/>
            <person name="Copeland A."/>
            <person name="Lucas S."/>
            <person name="Lapidus A."/>
            <person name="Glavina del Rio T."/>
            <person name="Dalin E."/>
            <person name="Tice H."/>
            <person name="Bruce D."/>
            <person name="Goodwin L."/>
            <person name="Pitluck S."/>
            <person name="LaButti K."/>
            <person name="Schmutz J."/>
            <person name="Larimer F."/>
            <person name="Land M."/>
            <person name="Hauser L."/>
            <person name="Kyrpides N."/>
            <person name="Mikhailova N."/>
            <person name="Dunfield P.F."/>
            <person name="Dedysh S.N."/>
            <person name="Liesack W."/>
            <person name="Saw J.H."/>
            <person name="Alam M."/>
            <person name="Chen Y."/>
            <person name="Murrell J.C."/>
            <person name="Richardson P."/>
        </authorList>
    </citation>
    <scope>NUCLEOTIDE SEQUENCE [LARGE SCALE GENOMIC DNA]</scope>
    <source>
        <strain evidence="6">ATCC 9039 / DSM 1715 / NCIMB 8712</strain>
    </source>
</reference>
<dbReference type="InterPro" id="IPR009057">
    <property type="entry name" value="Homeodomain-like_sf"/>
</dbReference>
<dbReference type="SUPFAM" id="SSF51182">
    <property type="entry name" value="RmlC-like cupins"/>
    <property type="match status" value="1"/>
</dbReference>
<dbReference type="PANTHER" id="PTHR43280:SF27">
    <property type="entry name" value="TRANSCRIPTIONAL REGULATOR MTLR"/>
    <property type="match status" value="1"/>
</dbReference>
<sequence>MGATSSKRPVFEHILAEATDSFVWRLDDYPFKRMGWHIHPECEIHLIRESSGIELVGDHIGEFAPGRLTIVGGDLPHDWVTSLSPGETVRGRDIVVQFDAGRWCQAAAILPELAMLEPFLARASRGLGFHGETREKGAQILESMGQARGLDRLCLLFRLLALLAGSHEYEILSSEDFMPNRDPAMVDTVQQVMSYLFDHFTSDIRLTDLANMVGMSESAFSRFFQKNSGNSFTDHVMKLRLGRACKLLADSDMPITDICFEVGYANISNFNRNFRQQRGLTPSLYRRWARQRIIDAPSPMDAS</sequence>
<dbReference type="InterPro" id="IPR011051">
    <property type="entry name" value="RmlC_Cupin_sf"/>
</dbReference>
<dbReference type="EMBL" id="CP001016">
    <property type="protein sequence ID" value="ACB95952.1"/>
    <property type="molecule type" value="Genomic_DNA"/>
</dbReference>
<dbReference type="GO" id="GO:0003700">
    <property type="term" value="F:DNA-binding transcription factor activity"/>
    <property type="evidence" value="ECO:0007669"/>
    <property type="project" value="InterPro"/>
</dbReference>
<dbReference type="HOGENOM" id="CLU_000445_88_3_5"/>
<keyword evidence="2" id="KW-0238">DNA-binding</keyword>
<protein>
    <submittedName>
        <fullName evidence="5">Transcriptional regulator, AraC family</fullName>
    </submittedName>
</protein>
<dbReference type="SMART" id="SM00342">
    <property type="entry name" value="HTH_ARAC"/>
    <property type="match status" value="1"/>
</dbReference>
<dbReference type="PRINTS" id="PR00032">
    <property type="entry name" value="HTHARAC"/>
</dbReference>
<dbReference type="PROSITE" id="PS01124">
    <property type="entry name" value="HTH_ARAC_FAMILY_2"/>
    <property type="match status" value="1"/>
</dbReference>
<dbReference type="eggNOG" id="COG2207">
    <property type="taxonomic scope" value="Bacteria"/>
</dbReference>
<dbReference type="KEGG" id="bid:Bind_2339"/>
<dbReference type="CDD" id="cd06976">
    <property type="entry name" value="cupin_MtlR-like_N"/>
    <property type="match status" value="1"/>
</dbReference>
<reference evidence="5 6" key="2">
    <citation type="journal article" date="2010" name="J. Bacteriol.">
        <title>Complete genome sequence of Beijerinckia indica subsp. indica.</title>
        <authorList>
            <person name="Tamas I."/>
            <person name="Dedysh S.N."/>
            <person name="Liesack W."/>
            <person name="Stott M.B."/>
            <person name="Alam M."/>
            <person name="Murrell J.C."/>
            <person name="Dunfield P.F."/>
        </authorList>
    </citation>
    <scope>NUCLEOTIDE SEQUENCE [LARGE SCALE GENOMIC DNA]</scope>
    <source>
        <strain evidence="6">ATCC 9039 / DSM 1715 / NCIMB 8712</strain>
    </source>
</reference>
<keyword evidence="1" id="KW-0805">Transcription regulation</keyword>
<proteinExistence type="predicted"/>
<evidence type="ECO:0000313" key="6">
    <source>
        <dbReference type="Proteomes" id="UP000001695"/>
    </source>
</evidence>
<evidence type="ECO:0000313" key="5">
    <source>
        <dbReference type="EMBL" id="ACB95952.1"/>
    </source>
</evidence>
<dbReference type="Gene3D" id="1.10.10.60">
    <property type="entry name" value="Homeodomain-like"/>
    <property type="match status" value="2"/>
</dbReference>
<dbReference type="InterPro" id="IPR018060">
    <property type="entry name" value="HTH_AraC"/>
</dbReference>
<accession>B2IHG7</accession>
<name>B2IHG7_BEII9</name>
<gene>
    <name evidence="5" type="ordered locus">Bind_2339</name>
</gene>
<dbReference type="STRING" id="395963.Bind_2339"/>
<dbReference type="Proteomes" id="UP000001695">
    <property type="component" value="Chromosome"/>
</dbReference>
<dbReference type="RefSeq" id="WP_012385305.1">
    <property type="nucleotide sequence ID" value="NC_010581.1"/>
</dbReference>
<dbReference type="Pfam" id="PF12833">
    <property type="entry name" value="HTH_18"/>
    <property type="match status" value="1"/>
</dbReference>